<dbReference type="OrthoDB" id="6624561at2759"/>
<comment type="caution">
    <text evidence="2">The sequence shown here is derived from an EMBL/GenBank/DDBJ whole genome shotgun (WGS) entry which is preliminary data.</text>
</comment>
<gene>
    <name evidence="2" type="ORF">FWK35_00000671</name>
</gene>
<dbReference type="EMBL" id="VUJU01000013">
    <property type="protein sequence ID" value="KAF0774040.1"/>
    <property type="molecule type" value="Genomic_DNA"/>
</dbReference>
<keyword evidence="1" id="KW-0812">Transmembrane</keyword>
<feature type="transmembrane region" description="Helical" evidence="1">
    <location>
        <begin position="89"/>
        <end position="107"/>
    </location>
</feature>
<evidence type="ECO:0000313" key="3">
    <source>
        <dbReference type="Proteomes" id="UP000478052"/>
    </source>
</evidence>
<accession>A0A6G0ZRQ4</accession>
<dbReference type="Proteomes" id="UP000478052">
    <property type="component" value="Unassembled WGS sequence"/>
</dbReference>
<evidence type="ECO:0000313" key="2">
    <source>
        <dbReference type="EMBL" id="KAF0774040.1"/>
    </source>
</evidence>
<name>A0A6G0ZRQ4_APHCR</name>
<reference evidence="2 3" key="1">
    <citation type="submission" date="2019-08" db="EMBL/GenBank/DDBJ databases">
        <title>Whole genome of Aphis craccivora.</title>
        <authorList>
            <person name="Voronova N.V."/>
            <person name="Shulinski R.S."/>
            <person name="Bandarenka Y.V."/>
            <person name="Zhorov D.G."/>
            <person name="Warner D."/>
        </authorList>
    </citation>
    <scope>NUCLEOTIDE SEQUENCE [LARGE SCALE GENOMIC DNA]</scope>
    <source>
        <strain evidence="2">180601</strain>
        <tissue evidence="2">Whole Body</tissue>
    </source>
</reference>
<sequence>HDGHKSRIYIVLCGHQRFETPCEDSHQCNSGARNSFVIVTVVMTVVELKMLISSIISNADIINISDISKKIMGPTEHVRVGAHKKMSTLIIFILLYISALQIVYFSIKRRYTKPLVVKRNHTEERETNASRENVFNGSSSESLNVELEKKCELLCRSDKKEESSEVLCTNDSESSKFIHTKDNLDMNNLLSDLINCNTTSKLEIGKLKMEKNMDKDDTVYNGYGSTGGEMPEFKHSKQFHHVLNTCILNCDSRSTIISWKSCNKDIDYSESDYARSSSSENLKIHQPLNLCIKDNKSETETNIKNTKTFFTDRKYKNTRNARDVLMINSEHTPVPIEDEQNILKVWNKLKKQYDILMNTKIHSSILYDKLKNLDYLYDKELRSLGLNVPDELIHNLENKEHEQKDENHLEITKLSIINHNELEDIDNLENVQYELESGENSNNTELSIINHNESENEDHLDKTKSSLNEDQLVLENNLEETELSIINHNKSLNEDYMDNTKSSFNEDQLVLENNLEETESSLNEDEVMLENNLETTEMSSIIQGESIYEYNLESPQLSSLNNDKSISGIDSPNINCIHDYEVQGITDLNSTSSSEITESLPSPIHQTINSIEDIRYVEDYNDISFFDPTLSDDAMNEAFIED</sequence>
<feature type="non-terminal residue" evidence="2">
    <location>
        <position position="1"/>
    </location>
</feature>
<keyword evidence="3" id="KW-1185">Reference proteome</keyword>
<protein>
    <submittedName>
        <fullName evidence="2">Uncharacterized protein</fullName>
    </submittedName>
</protein>
<keyword evidence="1" id="KW-0472">Membrane</keyword>
<keyword evidence="1" id="KW-1133">Transmembrane helix</keyword>
<dbReference type="AlphaFoldDB" id="A0A6G0ZRQ4"/>
<proteinExistence type="predicted"/>
<organism evidence="2 3">
    <name type="scientific">Aphis craccivora</name>
    <name type="common">Cowpea aphid</name>
    <dbReference type="NCBI Taxonomy" id="307492"/>
    <lineage>
        <taxon>Eukaryota</taxon>
        <taxon>Metazoa</taxon>
        <taxon>Ecdysozoa</taxon>
        <taxon>Arthropoda</taxon>
        <taxon>Hexapoda</taxon>
        <taxon>Insecta</taxon>
        <taxon>Pterygota</taxon>
        <taxon>Neoptera</taxon>
        <taxon>Paraneoptera</taxon>
        <taxon>Hemiptera</taxon>
        <taxon>Sternorrhyncha</taxon>
        <taxon>Aphidomorpha</taxon>
        <taxon>Aphidoidea</taxon>
        <taxon>Aphididae</taxon>
        <taxon>Aphidini</taxon>
        <taxon>Aphis</taxon>
        <taxon>Aphis</taxon>
    </lineage>
</organism>
<evidence type="ECO:0000256" key="1">
    <source>
        <dbReference type="SAM" id="Phobius"/>
    </source>
</evidence>